<keyword evidence="3" id="KW-0520">NAD</keyword>
<feature type="domain" description="Lactate/malate dehydrogenase C-terminal" evidence="6">
    <location>
        <begin position="156"/>
        <end position="309"/>
    </location>
</feature>
<dbReference type="InterPro" id="IPR022383">
    <property type="entry name" value="Lactate/malate_DH_C"/>
</dbReference>
<proteinExistence type="inferred from homology"/>
<evidence type="ECO:0000313" key="8">
    <source>
        <dbReference type="Proteomes" id="UP000284109"/>
    </source>
</evidence>
<organism evidence="7 8">
    <name type="scientific">Bombilactobacillus bombi</name>
    <dbReference type="NCBI Taxonomy" id="1303590"/>
    <lineage>
        <taxon>Bacteria</taxon>
        <taxon>Bacillati</taxon>
        <taxon>Bacillota</taxon>
        <taxon>Bacilli</taxon>
        <taxon>Lactobacillales</taxon>
        <taxon>Lactobacillaceae</taxon>
        <taxon>Bombilactobacillus</taxon>
    </lineage>
</organism>
<evidence type="ECO:0000256" key="3">
    <source>
        <dbReference type="PIRSR" id="PIRSR000102-3"/>
    </source>
</evidence>
<evidence type="ECO:0000256" key="4">
    <source>
        <dbReference type="RuleBase" id="RU003369"/>
    </source>
</evidence>
<evidence type="ECO:0000256" key="2">
    <source>
        <dbReference type="PIRSR" id="PIRSR000102-1"/>
    </source>
</evidence>
<comment type="similarity">
    <text evidence="1">Belongs to the LDH/MDH superfamily. LDH family.</text>
</comment>
<dbReference type="Gene3D" id="3.90.110.10">
    <property type="entry name" value="Lactate dehydrogenase/glycoside hydrolase, family 4, C-terminal"/>
    <property type="match status" value="1"/>
</dbReference>
<keyword evidence="8" id="KW-1185">Reference proteome</keyword>
<dbReference type="Proteomes" id="UP000284109">
    <property type="component" value="Unassembled WGS sequence"/>
</dbReference>
<dbReference type="PANTHER" id="PTHR43128">
    <property type="entry name" value="L-2-HYDROXYCARBOXYLATE DEHYDROGENASE (NAD(P)(+))"/>
    <property type="match status" value="1"/>
</dbReference>
<dbReference type="OrthoDB" id="9802969at2"/>
<dbReference type="PIRSF" id="PIRSF000102">
    <property type="entry name" value="Lac_mal_DH"/>
    <property type="match status" value="1"/>
</dbReference>
<dbReference type="GO" id="GO:0006089">
    <property type="term" value="P:lactate metabolic process"/>
    <property type="evidence" value="ECO:0007669"/>
    <property type="project" value="TreeGrafter"/>
</dbReference>
<dbReference type="InterPro" id="IPR036291">
    <property type="entry name" value="NAD(P)-bd_dom_sf"/>
</dbReference>
<feature type="binding site" evidence="3">
    <location>
        <begin position="129"/>
        <end position="131"/>
    </location>
    <ligand>
        <name>NAD(+)</name>
        <dbReference type="ChEBI" id="CHEBI:57540"/>
    </ligand>
</feature>
<feature type="domain" description="Lactate/malate dehydrogenase N-terminal" evidence="5">
    <location>
        <begin position="7"/>
        <end position="153"/>
    </location>
</feature>
<dbReference type="InterPro" id="IPR001236">
    <property type="entry name" value="Lactate/malate_DH_N"/>
</dbReference>
<dbReference type="Gene3D" id="3.40.50.720">
    <property type="entry name" value="NAD(P)-binding Rossmann-like Domain"/>
    <property type="match status" value="1"/>
</dbReference>
<dbReference type="InterPro" id="IPR015955">
    <property type="entry name" value="Lactate_DH/Glyco_Ohase_4_C"/>
</dbReference>
<dbReference type="EMBL" id="QOCR01000004">
    <property type="protein sequence ID" value="RHW49930.1"/>
    <property type="molecule type" value="Genomic_DNA"/>
</dbReference>
<evidence type="ECO:0000259" key="5">
    <source>
        <dbReference type="Pfam" id="PF00056"/>
    </source>
</evidence>
<feature type="binding site" evidence="3">
    <location>
        <position position="37"/>
    </location>
    <ligand>
        <name>NAD(+)</name>
        <dbReference type="ChEBI" id="CHEBI:57540"/>
    </ligand>
</feature>
<sequence length="310" mass="33991">MDILMNKVGIIGLGHVGATTALIMAQRGKVGKIVLVDKNFDKARAEQVDLQDQISLLDTDTEVVLQDYTAQNWEELKDLDVLVFCAGKIALLKEHGGQRDFELQMTSKIVAEVAPKIKASGFNGVIINITNPCDVIARLLQEQTGLPKQQVLGTGTGLETARMHHAVGEATGHNYHDVTGYVFGEHGDTMFPVWSTVRVAGKPISEWKLDLKQLTQQIVTGGYTIFSGKEYTNNGITTWVNLITEAVLSNAKRALPVTVYDSQLNLYIGQLAVIGENGVQKVVDLPLTSEEQKQYQASAQAILQNYQKVK</sequence>
<dbReference type="Pfam" id="PF02866">
    <property type="entry name" value="Ldh_1_C"/>
    <property type="match status" value="1"/>
</dbReference>
<dbReference type="AlphaFoldDB" id="A0A417ZF41"/>
<protein>
    <submittedName>
        <fullName evidence="7">L-lactate dehydrogenase</fullName>
    </submittedName>
</protein>
<dbReference type="SUPFAM" id="SSF51735">
    <property type="entry name" value="NAD(P)-binding Rossmann-fold domains"/>
    <property type="match status" value="1"/>
</dbReference>
<accession>A0A417ZF41</accession>
<dbReference type="InterPro" id="IPR001557">
    <property type="entry name" value="L-lactate/malate_DH"/>
</dbReference>
<dbReference type="PRINTS" id="PR00086">
    <property type="entry name" value="LLDHDRGNASE"/>
</dbReference>
<comment type="caution">
    <text evidence="7">The sequence shown here is derived from an EMBL/GenBank/DDBJ whole genome shotgun (WGS) entry which is preliminary data.</text>
</comment>
<evidence type="ECO:0000256" key="1">
    <source>
        <dbReference type="ARBA" id="ARBA00006054"/>
    </source>
</evidence>
<evidence type="ECO:0000259" key="6">
    <source>
        <dbReference type="Pfam" id="PF02866"/>
    </source>
</evidence>
<dbReference type="Pfam" id="PF00056">
    <property type="entry name" value="Ldh_1_N"/>
    <property type="match status" value="1"/>
</dbReference>
<gene>
    <name evidence="7" type="ORF">DS831_07140</name>
</gene>
<reference evidence="7 8" key="1">
    <citation type="submission" date="2018-07" db="EMBL/GenBank/DDBJ databases">
        <title>Genome sequences of six Lactobacillus spp. isolated from bumble bee guts.</title>
        <authorList>
            <person name="Motta E.V.S."/>
            <person name="Moran N.A."/>
        </authorList>
    </citation>
    <scope>NUCLEOTIDE SEQUENCE [LARGE SCALE GENOMIC DNA]</scope>
    <source>
        <strain evidence="7 8">BI-1.1</strain>
    </source>
</reference>
<evidence type="ECO:0000313" key="7">
    <source>
        <dbReference type="EMBL" id="RHW49930.1"/>
    </source>
</evidence>
<feature type="active site" description="Proton acceptor" evidence="2">
    <location>
        <position position="186"/>
    </location>
</feature>
<keyword evidence="4" id="KW-0560">Oxidoreductase</keyword>
<feature type="binding site" evidence="3">
    <location>
        <begin position="12"/>
        <end position="17"/>
    </location>
    <ligand>
        <name>NAD(+)</name>
        <dbReference type="ChEBI" id="CHEBI:57540"/>
    </ligand>
</feature>
<dbReference type="PANTHER" id="PTHR43128:SF31">
    <property type="entry name" value="L-LACTATE DEHYDROGENASE"/>
    <property type="match status" value="1"/>
</dbReference>
<dbReference type="SUPFAM" id="SSF56327">
    <property type="entry name" value="LDH C-terminal domain-like"/>
    <property type="match status" value="1"/>
</dbReference>
<name>A0A417ZF41_9LACO</name>
<dbReference type="GO" id="GO:0004459">
    <property type="term" value="F:L-lactate dehydrogenase (NAD+) activity"/>
    <property type="evidence" value="ECO:0007669"/>
    <property type="project" value="TreeGrafter"/>
</dbReference>